<protein>
    <submittedName>
        <fullName evidence="2">Uncharacterized protein</fullName>
    </submittedName>
</protein>
<keyword evidence="1" id="KW-1133">Transmembrane helix</keyword>
<reference evidence="2 3" key="1">
    <citation type="journal article" date="2011" name="J. Bacteriol.">
        <title>Genome sequence of Chthoniobacter flavus Ellin428, an aerobic heterotrophic soil bacterium.</title>
        <authorList>
            <person name="Kant R."/>
            <person name="van Passel M.W."/>
            <person name="Palva A."/>
            <person name="Lucas S."/>
            <person name="Lapidus A."/>
            <person name="Glavina Del Rio T."/>
            <person name="Dalin E."/>
            <person name="Tice H."/>
            <person name="Bruce D."/>
            <person name="Goodwin L."/>
            <person name="Pitluck S."/>
            <person name="Larimer F.W."/>
            <person name="Land M.L."/>
            <person name="Hauser L."/>
            <person name="Sangwan P."/>
            <person name="de Vos W.M."/>
            <person name="Janssen P.H."/>
            <person name="Smidt H."/>
        </authorList>
    </citation>
    <scope>NUCLEOTIDE SEQUENCE [LARGE SCALE GENOMIC DNA]</scope>
    <source>
        <strain evidence="2 3">Ellin428</strain>
    </source>
</reference>
<organism evidence="2 3">
    <name type="scientific">Chthoniobacter flavus Ellin428</name>
    <dbReference type="NCBI Taxonomy" id="497964"/>
    <lineage>
        <taxon>Bacteria</taxon>
        <taxon>Pseudomonadati</taxon>
        <taxon>Verrucomicrobiota</taxon>
        <taxon>Spartobacteria</taxon>
        <taxon>Chthoniobacterales</taxon>
        <taxon>Chthoniobacteraceae</taxon>
        <taxon>Chthoniobacter</taxon>
    </lineage>
</organism>
<feature type="transmembrane region" description="Helical" evidence="1">
    <location>
        <begin position="20"/>
        <end position="38"/>
    </location>
</feature>
<keyword evidence="1" id="KW-0812">Transmembrane</keyword>
<evidence type="ECO:0000313" key="3">
    <source>
        <dbReference type="Proteomes" id="UP000005824"/>
    </source>
</evidence>
<keyword evidence="1" id="KW-0472">Membrane</keyword>
<dbReference type="RefSeq" id="WP_006980096.1">
    <property type="nucleotide sequence ID" value="NZ_ABVL01000007.1"/>
</dbReference>
<dbReference type="Proteomes" id="UP000005824">
    <property type="component" value="Unassembled WGS sequence"/>
</dbReference>
<sequence>MSDSTPLPPAQTIVPRLTKAVGCLLFAGAVILGVWQGVRYTRLHLALRHAHEDSPPGDICAPSSGRAAR</sequence>
<dbReference type="InParanoid" id="B4D1I3"/>
<keyword evidence="3" id="KW-1185">Reference proteome</keyword>
<accession>B4D1I3</accession>
<gene>
    <name evidence="2" type="ORF">CfE428DRAFT_2771</name>
</gene>
<proteinExistence type="predicted"/>
<dbReference type="STRING" id="497964.CfE428DRAFT_2771"/>
<evidence type="ECO:0000313" key="2">
    <source>
        <dbReference type="EMBL" id="EDY19595.1"/>
    </source>
</evidence>
<name>B4D1I3_9BACT</name>
<dbReference type="EMBL" id="ABVL01000007">
    <property type="protein sequence ID" value="EDY19595.1"/>
    <property type="molecule type" value="Genomic_DNA"/>
</dbReference>
<evidence type="ECO:0000256" key="1">
    <source>
        <dbReference type="SAM" id="Phobius"/>
    </source>
</evidence>
<comment type="caution">
    <text evidence="2">The sequence shown here is derived from an EMBL/GenBank/DDBJ whole genome shotgun (WGS) entry which is preliminary data.</text>
</comment>
<dbReference type="AlphaFoldDB" id="B4D1I3"/>